<dbReference type="CDD" id="cd06170">
    <property type="entry name" value="LuxR_C_like"/>
    <property type="match status" value="1"/>
</dbReference>
<dbReference type="PANTHER" id="PTHR43214:SF41">
    <property type="entry name" value="NITRATE_NITRITE RESPONSE REGULATOR PROTEIN NARP"/>
    <property type="match status" value="1"/>
</dbReference>
<dbReference type="SUPFAM" id="SSF46894">
    <property type="entry name" value="C-terminal effector domain of the bipartite response regulators"/>
    <property type="match status" value="1"/>
</dbReference>
<feature type="modified residue" description="4-aspartylphosphate" evidence="5">
    <location>
        <position position="61"/>
    </location>
</feature>
<dbReference type="RefSeq" id="WP_090000385.1">
    <property type="nucleotide sequence ID" value="NZ_FOBV01000005.1"/>
</dbReference>
<dbReference type="PRINTS" id="PR00038">
    <property type="entry name" value="HTHLUXR"/>
</dbReference>
<evidence type="ECO:0000313" key="9">
    <source>
        <dbReference type="Proteomes" id="UP000199450"/>
    </source>
</evidence>
<dbReference type="Gene3D" id="3.40.50.2300">
    <property type="match status" value="1"/>
</dbReference>
<accession>A0A1H8AEI0</accession>
<keyword evidence="2" id="KW-0805">Transcription regulation</keyword>
<proteinExistence type="predicted"/>
<evidence type="ECO:0000256" key="5">
    <source>
        <dbReference type="PROSITE-ProRule" id="PRU00169"/>
    </source>
</evidence>
<dbReference type="SMART" id="SM00421">
    <property type="entry name" value="HTH_LUXR"/>
    <property type="match status" value="1"/>
</dbReference>
<dbReference type="GO" id="GO:0003677">
    <property type="term" value="F:DNA binding"/>
    <property type="evidence" value="ECO:0007669"/>
    <property type="project" value="UniProtKB-KW"/>
</dbReference>
<keyword evidence="4" id="KW-0804">Transcription</keyword>
<dbReference type="Proteomes" id="UP000199450">
    <property type="component" value="Unassembled WGS sequence"/>
</dbReference>
<keyword evidence="3 8" id="KW-0238">DNA-binding</keyword>
<dbReference type="AlphaFoldDB" id="A0A1H8AEI0"/>
<dbReference type="Gene3D" id="1.10.10.10">
    <property type="entry name" value="Winged helix-like DNA-binding domain superfamily/Winged helix DNA-binding domain"/>
    <property type="match status" value="1"/>
</dbReference>
<name>A0A1H8AEI0_9FLAO</name>
<dbReference type="SUPFAM" id="SSF52172">
    <property type="entry name" value="CheY-like"/>
    <property type="match status" value="1"/>
</dbReference>
<dbReference type="InterPro" id="IPR001789">
    <property type="entry name" value="Sig_transdc_resp-reg_receiver"/>
</dbReference>
<evidence type="ECO:0000256" key="4">
    <source>
        <dbReference type="ARBA" id="ARBA00023163"/>
    </source>
</evidence>
<dbReference type="Pfam" id="PF00072">
    <property type="entry name" value="Response_reg"/>
    <property type="match status" value="1"/>
</dbReference>
<dbReference type="InterPro" id="IPR036388">
    <property type="entry name" value="WH-like_DNA-bd_sf"/>
</dbReference>
<dbReference type="GO" id="GO:0000160">
    <property type="term" value="P:phosphorelay signal transduction system"/>
    <property type="evidence" value="ECO:0007669"/>
    <property type="project" value="InterPro"/>
</dbReference>
<evidence type="ECO:0000259" key="6">
    <source>
        <dbReference type="PROSITE" id="PS50043"/>
    </source>
</evidence>
<evidence type="ECO:0000256" key="2">
    <source>
        <dbReference type="ARBA" id="ARBA00023015"/>
    </source>
</evidence>
<organism evidence="8 9">
    <name type="scientific">Chryseobacterium taichungense</name>
    <dbReference type="NCBI Taxonomy" id="295069"/>
    <lineage>
        <taxon>Bacteria</taxon>
        <taxon>Pseudomonadati</taxon>
        <taxon>Bacteroidota</taxon>
        <taxon>Flavobacteriia</taxon>
        <taxon>Flavobacteriales</taxon>
        <taxon>Weeksellaceae</taxon>
        <taxon>Chryseobacterium group</taxon>
        <taxon>Chryseobacterium</taxon>
    </lineage>
</organism>
<dbReference type="InterPro" id="IPR039420">
    <property type="entry name" value="WalR-like"/>
</dbReference>
<reference evidence="9" key="1">
    <citation type="submission" date="2016-10" db="EMBL/GenBank/DDBJ databases">
        <authorList>
            <person name="Varghese N."/>
            <person name="Submissions S."/>
        </authorList>
    </citation>
    <scope>NUCLEOTIDE SEQUENCE [LARGE SCALE GENOMIC DNA]</scope>
    <source>
        <strain evidence="9">DSM 17453</strain>
    </source>
</reference>
<sequence length="217" mass="24863">MKYKDDEQFYFLLADDHSLIRQGMIFILDDMGINYQAFHASNFQQIMECINSHPIDIAIVDAYFPDGSSLQLIPDIKNCQPEIKILIFSGIDENIHSLKFLNAGADGFLSKLNEEEEIQKALYSIIKEGEYTSSVTKSLLMNSLKNRDLLNPLFSLTERELEIAQMYAEGYGNLEIANVLNVKQNTISTIKKRVFKKLKIDNLLELVELLKNNSQFL</sequence>
<dbReference type="PROSITE" id="PS50043">
    <property type="entry name" value="HTH_LUXR_2"/>
    <property type="match status" value="1"/>
</dbReference>
<dbReference type="SMART" id="SM00448">
    <property type="entry name" value="REC"/>
    <property type="match status" value="1"/>
</dbReference>
<dbReference type="Pfam" id="PF00196">
    <property type="entry name" value="GerE"/>
    <property type="match status" value="1"/>
</dbReference>
<dbReference type="STRING" id="295069.SAMN05421856_105290"/>
<dbReference type="PANTHER" id="PTHR43214">
    <property type="entry name" value="TWO-COMPONENT RESPONSE REGULATOR"/>
    <property type="match status" value="1"/>
</dbReference>
<dbReference type="OrthoDB" id="1013073at2"/>
<evidence type="ECO:0000256" key="1">
    <source>
        <dbReference type="ARBA" id="ARBA00022553"/>
    </source>
</evidence>
<evidence type="ECO:0000313" key="8">
    <source>
        <dbReference type="EMBL" id="SEM68953.1"/>
    </source>
</evidence>
<dbReference type="PROSITE" id="PS00622">
    <property type="entry name" value="HTH_LUXR_1"/>
    <property type="match status" value="1"/>
</dbReference>
<protein>
    <submittedName>
        <fullName evidence="8">DNA-binding response regulator, NarL/FixJ family, contains REC and HTH domains</fullName>
    </submittedName>
</protein>
<feature type="domain" description="HTH luxR-type" evidence="6">
    <location>
        <begin position="149"/>
        <end position="214"/>
    </location>
</feature>
<dbReference type="InterPro" id="IPR016032">
    <property type="entry name" value="Sig_transdc_resp-reg_C-effctor"/>
</dbReference>
<feature type="domain" description="Response regulatory" evidence="7">
    <location>
        <begin position="10"/>
        <end position="126"/>
    </location>
</feature>
<evidence type="ECO:0000256" key="3">
    <source>
        <dbReference type="ARBA" id="ARBA00023125"/>
    </source>
</evidence>
<gene>
    <name evidence="8" type="ORF">SAMN05421856_105290</name>
</gene>
<dbReference type="CDD" id="cd17535">
    <property type="entry name" value="REC_NarL-like"/>
    <property type="match status" value="1"/>
</dbReference>
<dbReference type="GO" id="GO:0006355">
    <property type="term" value="P:regulation of DNA-templated transcription"/>
    <property type="evidence" value="ECO:0007669"/>
    <property type="project" value="InterPro"/>
</dbReference>
<evidence type="ECO:0000259" key="7">
    <source>
        <dbReference type="PROSITE" id="PS50110"/>
    </source>
</evidence>
<dbReference type="PROSITE" id="PS50110">
    <property type="entry name" value="RESPONSE_REGULATORY"/>
    <property type="match status" value="1"/>
</dbReference>
<keyword evidence="9" id="KW-1185">Reference proteome</keyword>
<keyword evidence="1 5" id="KW-0597">Phosphoprotein</keyword>
<dbReference type="InterPro" id="IPR058245">
    <property type="entry name" value="NreC/VraR/RcsB-like_REC"/>
</dbReference>
<dbReference type="InterPro" id="IPR011006">
    <property type="entry name" value="CheY-like_superfamily"/>
</dbReference>
<dbReference type="InterPro" id="IPR000792">
    <property type="entry name" value="Tscrpt_reg_LuxR_C"/>
</dbReference>
<dbReference type="EMBL" id="FOBV01000005">
    <property type="protein sequence ID" value="SEM68953.1"/>
    <property type="molecule type" value="Genomic_DNA"/>
</dbReference>